<evidence type="ECO:0000313" key="1">
    <source>
        <dbReference type="EMBL" id="WDH75972.1"/>
    </source>
</evidence>
<dbReference type="EMBL" id="CP118099">
    <property type="protein sequence ID" value="WDH75972.1"/>
    <property type="molecule type" value="Genomic_DNA"/>
</dbReference>
<reference evidence="1 2" key="1">
    <citation type="submission" date="2023-02" db="EMBL/GenBank/DDBJ databases">
        <title>A bacterium isolated from plastisphere.</title>
        <authorList>
            <person name="Sun Y."/>
        </authorList>
    </citation>
    <scope>NUCLEOTIDE SEQUENCE [LARGE SCALE GENOMIC DNA]</scope>
    <source>
        <strain evidence="2">a-1</strain>
    </source>
</reference>
<keyword evidence="2" id="KW-1185">Reference proteome</keyword>
<evidence type="ECO:0000313" key="2">
    <source>
        <dbReference type="Proteomes" id="UP001213680"/>
    </source>
</evidence>
<accession>A0ABY7WYM7</accession>
<gene>
    <name evidence="1" type="ORF">PTI97_00095</name>
</gene>
<name>A0ABY7WYM7_9BACL</name>
<dbReference type="Proteomes" id="UP001213680">
    <property type="component" value="Chromosome"/>
</dbReference>
<dbReference type="RefSeq" id="WP_274356835.1">
    <property type="nucleotide sequence ID" value="NZ_CP118099.1"/>
</dbReference>
<organism evidence="1 2">
    <name type="scientific">Exiguobacterium marinum</name>
    <dbReference type="NCBI Taxonomy" id="273528"/>
    <lineage>
        <taxon>Bacteria</taxon>
        <taxon>Bacillati</taxon>
        <taxon>Bacillota</taxon>
        <taxon>Bacilli</taxon>
        <taxon>Bacillales</taxon>
        <taxon>Bacillales Family XII. Incertae Sedis</taxon>
        <taxon>Exiguobacterium</taxon>
    </lineage>
</organism>
<sequence length="123" mass="14165">MYKCVRCNKQLTEQKVIHTDELGHFGDPIKHYCDSCFTEGAKIDFNKMEIGCCTACQQPLVLQYDAEETASLAREDGTIHYICPQLLDAYRQQNEELIDQLEDVHDQFIFYAIQPNPTLPDFG</sequence>
<proteinExistence type="predicted"/>
<protein>
    <submittedName>
        <fullName evidence="1">Uncharacterized protein</fullName>
    </submittedName>
</protein>